<evidence type="ECO:0000313" key="1">
    <source>
        <dbReference type="EMBL" id="KAH7095866.1"/>
    </source>
</evidence>
<protein>
    <submittedName>
        <fullName evidence="1">Uncharacterized protein</fullName>
    </submittedName>
</protein>
<keyword evidence="2" id="KW-1185">Reference proteome</keyword>
<organism evidence="1 2">
    <name type="scientific">Paraphoma chrysanthemicola</name>
    <dbReference type="NCBI Taxonomy" id="798071"/>
    <lineage>
        <taxon>Eukaryota</taxon>
        <taxon>Fungi</taxon>
        <taxon>Dikarya</taxon>
        <taxon>Ascomycota</taxon>
        <taxon>Pezizomycotina</taxon>
        <taxon>Dothideomycetes</taxon>
        <taxon>Pleosporomycetidae</taxon>
        <taxon>Pleosporales</taxon>
        <taxon>Pleosporineae</taxon>
        <taxon>Phaeosphaeriaceae</taxon>
        <taxon>Paraphoma</taxon>
    </lineage>
</organism>
<dbReference type="AlphaFoldDB" id="A0A8K0RL96"/>
<accession>A0A8K0RL96</accession>
<dbReference type="EMBL" id="JAGMVJ010000001">
    <property type="protein sequence ID" value="KAH7095866.1"/>
    <property type="molecule type" value="Genomic_DNA"/>
</dbReference>
<sequence>MLDWWGEFRQSTWWDDTIRFATGLWVWLGLPGPAWYRMGSKLLERLTSRRRILNEEVYRDGRREAETGRVRYGVGLSLSDCDGCPKCQRRFAGVMWCVGSSNQHLSQPLCLLCGPKALLHIPSHILTRPQSAAIFEILTNHDNCCVQPLALIHFIVGARLTSKHTHSLTTPADRDCDPASRAARTRIGQCCIPHKKTWHVSLRRRNMCGILRNRPKLGLVSVLREMAGPARCRIDSNDLVTEHPQPPNDLTER</sequence>
<name>A0A8K0RL96_9PLEO</name>
<reference evidence="1" key="1">
    <citation type="journal article" date="2021" name="Nat. Commun.">
        <title>Genetic determinants of endophytism in the Arabidopsis root mycobiome.</title>
        <authorList>
            <person name="Mesny F."/>
            <person name="Miyauchi S."/>
            <person name="Thiergart T."/>
            <person name="Pickel B."/>
            <person name="Atanasova L."/>
            <person name="Karlsson M."/>
            <person name="Huettel B."/>
            <person name="Barry K.W."/>
            <person name="Haridas S."/>
            <person name="Chen C."/>
            <person name="Bauer D."/>
            <person name="Andreopoulos W."/>
            <person name="Pangilinan J."/>
            <person name="LaButti K."/>
            <person name="Riley R."/>
            <person name="Lipzen A."/>
            <person name="Clum A."/>
            <person name="Drula E."/>
            <person name="Henrissat B."/>
            <person name="Kohler A."/>
            <person name="Grigoriev I.V."/>
            <person name="Martin F.M."/>
            <person name="Hacquard S."/>
        </authorList>
    </citation>
    <scope>NUCLEOTIDE SEQUENCE</scope>
    <source>
        <strain evidence="1">MPI-SDFR-AT-0120</strain>
    </source>
</reference>
<dbReference type="Proteomes" id="UP000813461">
    <property type="component" value="Unassembled WGS sequence"/>
</dbReference>
<proteinExistence type="predicted"/>
<comment type="caution">
    <text evidence="1">The sequence shown here is derived from an EMBL/GenBank/DDBJ whole genome shotgun (WGS) entry which is preliminary data.</text>
</comment>
<gene>
    <name evidence="1" type="ORF">FB567DRAFT_42193</name>
</gene>
<evidence type="ECO:0000313" key="2">
    <source>
        <dbReference type="Proteomes" id="UP000813461"/>
    </source>
</evidence>